<sequence>MARLVFNRNGLSISHDHMYRRLAGDQRCGLGRDRCWTIDDPLCAVLRNGDMMPLWIWPESELALACASSWLNKVSRWPVFPLSPISVYAYPSFYYPSNPHVLALFDFFECVVCILLYQSISRFGSFH</sequence>
<dbReference type="Proteomes" id="UP000030108">
    <property type="component" value="Unassembled WGS sequence"/>
</dbReference>
<reference evidence="2" key="1">
    <citation type="journal article" date="2014" name="Genome Announc.">
        <title>Draft genome sequence of the plant-pathogenic soil fungus Rhizoctonia solani anastomosis group 3 strain Rhs1AP.</title>
        <authorList>
            <person name="Cubeta M.A."/>
            <person name="Thomas E."/>
            <person name="Dean R.A."/>
            <person name="Jabaji S."/>
            <person name="Neate S.M."/>
            <person name="Tavantzis S."/>
            <person name="Toda T."/>
            <person name="Vilgalys R."/>
            <person name="Bharathan N."/>
            <person name="Fedorova-Abrams N."/>
            <person name="Pakala S.B."/>
            <person name="Pakala S.M."/>
            <person name="Zafar N."/>
            <person name="Joardar V."/>
            <person name="Losada L."/>
            <person name="Nierman W.C."/>
        </authorList>
    </citation>
    <scope>NUCLEOTIDE SEQUENCE [LARGE SCALE GENOMIC DNA]</scope>
    <source>
        <strain evidence="2">AG-3</strain>
    </source>
</reference>
<accession>X8IWP6</accession>
<name>X8IWP6_9AGAM</name>
<evidence type="ECO:0000313" key="1">
    <source>
        <dbReference type="EMBL" id="EUC53639.1"/>
    </source>
</evidence>
<evidence type="ECO:0000313" key="2">
    <source>
        <dbReference type="Proteomes" id="UP000030108"/>
    </source>
</evidence>
<comment type="caution">
    <text evidence="1">The sequence shown here is derived from an EMBL/GenBank/DDBJ whole genome shotgun (WGS) entry which is preliminary data.</text>
</comment>
<proteinExistence type="predicted"/>
<organism evidence="1 2">
    <name type="scientific">Rhizoctonia solani AG-3 Rhs1AP</name>
    <dbReference type="NCBI Taxonomy" id="1086054"/>
    <lineage>
        <taxon>Eukaryota</taxon>
        <taxon>Fungi</taxon>
        <taxon>Dikarya</taxon>
        <taxon>Basidiomycota</taxon>
        <taxon>Agaricomycotina</taxon>
        <taxon>Agaricomycetes</taxon>
        <taxon>Cantharellales</taxon>
        <taxon>Ceratobasidiaceae</taxon>
        <taxon>Rhizoctonia</taxon>
    </lineage>
</organism>
<protein>
    <submittedName>
        <fullName evidence="1">Uncharacterized protein</fullName>
    </submittedName>
</protein>
<dbReference type="EMBL" id="JATN01000322">
    <property type="protein sequence ID" value="EUC53639.1"/>
    <property type="molecule type" value="Genomic_DNA"/>
</dbReference>
<dbReference type="AlphaFoldDB" id="X8IWP6"/>
<gene>
    <name evidence="1" type="ORF">RSOL_014900</name>
</gene>